<evidence type="ECO:0000256" key="5">
    <source>
        <dbReference type="ARBA" id="ARBA00023242"/>
    </source>
</evidence>
<feature type="domain" description="Matrin-type" evidence="7">
    <location>
        <begin position="546"/>
        <end position="577"/>
    </location>
</feature>
<dbReference type="SMART" id="SM00451">
    <property type="entry name" value="ZnF_U1"/>
    <property type="match status" value="2"/>
</dbReference>
<feature type="region of interest" description="Disordered" evidence="6">
    <location>
        <begin position="404"/>
        <end position="434"/>
    </location>
</feature>
<gene>
    <name evidence="8" type="ORF">DNTS_003267</name>
</gene>
<dbReference type="PROSITE" id="PS00028">
    <property type="entry name" value="ZINC_FINGER_C2H2_1"/>
    <property type="match status" value="1"/>
</dbReference>
<feature type="compositionally biased region" description="Pro residues" evidence="6">
    <location>
        <begin position="30"/>
        <end position="46"/>
    </location>
</feature>
<dbReference type="AlphaFoldDB" id="A0A553MVF9"/>
<keyword evidence="5" id="KW-0539">Nucleus</keyword>
<dbReference type="InterPro" id="IPR026811">
    <property type="entry name" value="CIZ1"/>
</dbReference>
<evidence type="ECO:0000256" key="1">
    <source>
        <dbReference type="ARBA" id="ARBA00004123"/>
    </source>
</evidence>
<evidence type="ECO:0000256" key="6">
    <source>
        <dbReference type="SAM" id="MobiDB-lite"/>
    </source>
</evidence>
<evidence type="ECO:0000256" key="4">
    <source>
        <dbReference type="ARBA" id="ARBA00022833"/>
    </source>
</evidence>
<feature type="compositionally biased region" description="Basic and acidic residues" evidence="6">
    <location>
        <begin position="155"/>
        <end position="164"/>
    </location>
</feature>
<dbReference type="Proteomes" id="UP000316079">
    <property type="component" value="Unassembled WGS sequence"/>
</dbReference>
<dbReference type="InterPro" id="IPR000690">
    <property type="entry name" value="Matrin/U1-C_Znf_C2H2"/>
</dbReference>
<dbReference type="EMBL" id="SRMA01027244">
    <property type="protein sequence ID" value="TRY57180.1"/>
    <property type="molecule type" value="Genomic_DNA"/>
</dbReference>
<dbReference type="PANTHER" id="PTHR15491">
    <property type="match status" value="1"/>
</dbReference>
<comment type="subcellular location">
    <subcellularLocation>
        <location evidence="1">Nucleus</location>
    </subcellularLocation>
</comment>
<dbReference type="Gene3D" id="3.30.160.60">
    <property type="entry name" value="Classic Zinc Finger"/>
    <property type="match status" value="1"/>
</dbReference>
<dbReference type="PANTHER" id="PTHR15491:SF12">
    <property type="entry name" value="CDKN1A INTERACTING ZINC FINGER PROTEIN 1B ISOFORM X1-RELATED"/>
    <property type="match status" value="1"/>
</dbReference>
<accession>A0A553MVF9</accession>
<dbReference type="STRING" id="623744.A0A553MVF9"/>
<evidence type="ECO:0000313" key="9">
    <source>
        <dbReference type="Proteomes" id="UP000316079"/>
    </source>
</evidence>
<dbReference type="InterPro" id="IPR036236">
    <property type="entry name" value="Znf_C2H2_sf"/>
</dbReference>
<proteinExistence type="predicted"/>
<dbReference type="GO" id="GO:0005634">
    <property type="term" value="C:nucleus"/>
    <property type="evidence" value="ECO:0007669"/>
    <property type="project" value="UniProtKB-SubCell"/>
</dbReference>
<keyword evidence="2" id="KW-0479">Metal-binding</keyword>
<keyword evidence="3" id="KW-0863">Zinc-finger</keyword>
<keyword evidence="4" id="KW-0862">Zinc</keyword>
<feature type="region of interest" description="Disordered" evidence="6">
    <location>
        <begin position="143"/>
        <end position="283"/>
    </location>
</feature>
<dbReference type="InterPro" id="IPR003604">
    <property type="entry name" value="Matrin/U1-like-C_Znf_C2H2"/>
</dbReference>
<dbReference type="PROSITE" id="PS50171">
    <property type="entry name" value="ZF_MATRIN"/>
    <property type="match status" value="1"/>
</dbReference>
<dbReference type="GO" id="GO:0008270">
    <property type="term" value="F:zinc ion binding"/>
    <property type="evidence" value="ECO:0007669"/>
    <property type="project" value="UniProtKB-KW"/>
</dbReference>
<feature type="compositionally biased region" description="Acidic residues" evidence="6">
    <location>
        <begin position="248"/>
        <end position="257"/>
    </location>
</feature>
<evidence type="ECO:0000256" key="3">
    <source>
        <dbReference type="ARBA" id="ARBA00022771"/>
    </source>
</evidence>
<comment type="caution">
    <text evidence="8">The sequence shown here is derived from an EMBL/GenBank/DDBJ whole genome shotgun (WGS) entry which is preliminary data.</text>
</comment>
<feature type="region of interest" description="Disordered" evidence="6">
    <location>
        <begin position="27"/>
        <end position="61"/>
    </location>
</feature>
<evidence type="ECO:0000313" key="8">
    <source>
        <dbReference type="EMBL" id="TRY57180.1"/>
    </source>
</evidence>
<dbReference type="GO" id="GO:0003676">
    <property type="term" value="F:nucleic acid binding"/>
    <property type="evidence" value="ECO:0007669"/>
    <property type="project" value="InterPro"/>
</dbReference>
<name>A0A553MVF9_9TELE</name>
<dbReference type="SUPFAM" id="SSF57667">
    <property type="entry name" value="beta-beta-alpha zinc fingers"/>
    <property type="match status" value="1"/>
</dbReference>
<organism evidence="8 9">
    <name type="scientific">Danionella cerebrum</name>
    <dbReference type="NCBI Taxonomy" id="2873325"/>
    <lineage>
        <taxon>Eukaryota</taxon>
        <taxon>Metazoa</taxon>
        <taxon>Chordata</taxon>
        <taxon>Craniata</taxon>
        <taxon>Vertebrata</taxon>
        <taxon>Euteleostomi</taxon>
        <taxon>Actinopterygii</taxon>
        <taxon>Neopterygii</taxon>
        <taxon>Teleostei</taxon>
        <taxon>Ostariophysi</taxon>
        <taxon>Cypriniformes</taxon>
        <taxon>Danionidae</taxon>
        <taxon>Danioninae</taxon>
        <taxon>Danionella</taxon>
    </lineage>
</organism>
<feature type="compositionally biased region" description="Low complexity" evidence="6">
    <location>
        <begin position="165"/>
        <end position="202"/>
    </location>
</feature>
<dbReference type="InterPro" id="IPR013087">
    <property type="entry name" value="Znf_C2H2_type"/>
</dbReference>
<reference evidence="8 9" key="1">
    <citation type="journal article" date="2019" name="Sci. Data">
        <title>Hybrid genome assembly and annotation of Danionella translucida.</title>
        <authorList>
            <person name="Kadobianskyi M."/>
            <person name="Schulze L."/>
            <person name="Schuelke M."/>
            <person name="Judkewitz B."/>
        </authorList>
    </citation>
    <scope>NUCLEOTIDE SEQUENCE [LARGE SCALE GENOMIC DNA]</scope>
    <source>
        <strain evidence="8 9">Bolton</strain>
    </source>
</reference>
<sequence>MFNPHQHHPQHQHQLHQHLRQLQHLFQQQTPPPPPPPPPPPQPPPAHHITHHHQAQRPPPARSRMVNLCSATQAIIAPNPMLQGALLMQQMQGSMRGFPMGAQQFPQFFAAGSRASLLGPVPVGVTIKSPHVGFARHFPPHPRYFSSAQEFQTHPSDRKRENEQKTSSQSEASSSQSEQSRSNSKTEPSTSSSISSQSVTSSRGGNVDPGSQSDEPAAKKHRTQTSEETESGANAEEKSSGLECEGLAAEEPEDTEAEINSQLDQDSAEAPEGGLGLEKSVTEEDCSDSLKQIMERAAEPSGSFVCYICNITSHNQQVPRISCPTRSSGGSVSLRVFVQSFQSHMNSLSHQQKMMEIQHMSSACLVTLLPRVQQSLQGSGAEELLGLCSREAAGAPEVVPELPNTLQLQPSGTSQNTPAQGWSSSLSDRKRCSRSSSTSCTVCKLNFQSSGEFVEHMQSSEHKQHVQQLWKESGSNVVEDLNRAMLLGEEEEDADDCSEDEGLEDENGKEGLSAQMEVTLEDLSEDEEFDADTVYGSSFLVPAAGFLCRLCDQFYHFESSARDAHCKSLTHFQNLKRYKALKKLQASGSVSAEHTPTNIPSCTSPTQEVSLDHVTSELCAEEEEQLMGKRARNHGKRRGRGRGGRKLDFWQRTFGGDLTEVRRNSLLHLKLPLIQDGSLNFSRRQEPFHEFHPFGNSGAVVPLNLISIQDCHIYKQLLSRNQCRSCRTPETIPQGWCVIKIKKVFVLTIDYSRDRINATSPNIPDG</sequence>
<dbReference type="OrthoDB" id="6378952at2759"/>
<keyword evidence="9" id="KW-1185">Reference proteome</keyword>
<evidence type="ECO:0000256" key="2">
    <source>
        <dbReference type="ARBA" id="ARBA00022723"/>
    </source>
</evidence>
<feature type="compositionally biased region" description="Polar residues" evidence="6">
    <location>
        <begin position="404"/>
        <end position="422"/>
    </location>
</feature>
<protein>
    <recommendedName>
        <fullName evidence="7">Matrin-type domain-containing protein</fullName>
    </recommendedName>
</protein>
<evidence type="ECO:0000259" key="7">
    <source>
        <dbReference type="PROSITE" id="PS50171"/>
    </source>
</evidence>